<evidence type="ECO:0000313" key="4">
    <source>
        <dbReference type="Proteomes" id="UP000467635"/>
    </source>
</evidence>
<sequence length="118" mass="13744">MTSVLDTFKTEIKVIANSSSGDWIDGQWVEDEEQSEQVLFEPFVPNDRDNFYSLVSMLRDTGHISQYNAIWISAHDYPIQTIVEHKNKRYRVVNIQDLTDYSNVTLYYLQSEDSNDGN</sequence>
<dbReference type="AlphaFoldDB" id="A0A6A8LW26"/>
<comment type="caution">
    <text evidence="1">The sequence shown here is derived from an EMBL/GenBank/DDBJ whole genome shotgun (WGS) entry which is preliminary data.</text>
</comment>
<name>A0A6A8LW26_9LACO</name>
<evidence type="ECO:0000313" key="3">
    <source>
        <dbReference type="Proteomes" id="UP000437575"/>
    </source>
</evidence>
<dbReference type="Proteomes" id="UP000437575">
    <property type="component" value="Unassembled WGS sequence"/>
</dbReference>
<dbReference type="Proteomes" id="UP000467635">
    <property type="component" value="Unassembled WGS sequence"/>
</dbReference>
<evidence type="ECO:0000313" key="2">
    <source>
        <dbReference type="EMBL" id="MSE07734.1"/>
    </source>
</evidence>
<reference evidence="3 4" key="1">
    <citation type="submission" date="2019-11" db="EMBL/GenBank/DDBJ databases">
        <title>Draft Genome Sequence of Plant Growth-Promoting Rhizosphere-Associated Bacteria.</title>
        <authorList>
            <person name="Vasilyev I.Y."/>
            <person name="Radchenko V."/>
            <person name="Ilnitskaya E.V."/>
        </authorList>
    </citation>
    <scope>NUCLEOTIDE SEQUENCE [LARGE SCALE GENOMIC DNA]</scope>
    <source>
        <strain evidence="2 4">VRA_01-1sq_f</strain>
        <strain evidence="1 3">VRA_1sq_f</strain>
    </source>
</reference>
<organism evidence="1 3">
    <name type="scientific">Ligilactobacillus salivarius</name>
    <dbReference type="NCBI Taxonomy" id="1624"/>
    <lineage>
        <taxon>Bacteria</taxon>
        <taxon>Bacillati</taxon>
        <taxon>Bacillota</taxon>
        <taxon>Bacilli</taxon>
        <taxon>Lactobacillales</taxon>
        <taxon>Lactobacillaceae</taxon>
        <taxon>Ligilactobacillus</taxon>
    </lineage>
</organism>
<evidence type="ECO:0000313" key="1">
    <source>
        <dbReference type="EMBL" id="MSE06109.1"/>
    </source>
</evidence>
<dbReference type="EMBL" id="WKKX01000077">
    <property type="protein sequence ID" value="MSE07734.1"/>
    <property type="molecule type" value="Genomic_DNA"/>
</dbReference>
<dbReference type="EMBL" id="WKKZ01000611">
    <property type="protein sequence ID" value="MSE06109.1"/>
    <property type="molecule type" value="Genomic_DNA"/>
</dbReference>
<proteinExistence type="predicted"/>
<gene>
    <name evidence="2" type="ORF">GKC33_03085</name>
    <name evidence="1" type="ORF">GKC34_10015</name>
</gene>
<protein>
    <recommendedName>
        <fullName evidence="5">Head-tail adaptor protein</fullName>
    </recommendedName>
</protein>
<evidence type="ECO:0008006" key="5">
    <source>
        <dbReference type="Google" id="ProtNLM"/>
    </source>
</evidence>
<accession>A0A6A8LW26</accession>